<reference evidence="1 4" key="1">
    <citation type="journal article" date="2011" name="Nature">
        <title>The Medicago genome provides insight into the evolution of rhizobial symbioses.</title>
        <authorList>
            <person name="Young N.D."/>
            <person name="Debelle F."/>
            <person name="Oldroyd G.E."/>
            <person name="Geurts R."/>
            <person name="Cannon S.B."/>
            <person name="Udvardi M.K."/>
            <person name="Benedito V.A."/>
            <person name="Mayer K.F."/>
            <person name="Gouzy J."/>
            <person name="Schoof H."/>
            <person name="Van de Peer Y."/>
            <person name="Proost S."/>
            <person name="Cook D.R."/>
            <person name="Meyers B.C."/>
            <person name="Spannagl M."/>
            <person name="Cheung F."/>
            <person name="De Mita S."/>
            <person name="Krishnakumar V."/>
            <person name="Gundlach H."/>
            <person name="Zhou S."/>
            <person name="Mudge J."/>
            <person name="Bharti A.K."/>
            <person name="Murray J.D."/>
            <person name="Naoumkina M.A."/>
            <person name="Rosen B."/>
            <person name="Silverstein K.A."/>
            <person name="Tang H."/>
            <person name="Rombauts S."/>
            <person name="Zhao P.X."/>
            <person name="Zhou P."/>
            <person name="Barbe V."/>
            <person name="Bardou P."/>
            <person name="Bechner M."/>
            <person name="Bellec A."/>
            <person name="Berger A."/>
            <person name="Berges H."/>
            <person name="Bidwell S."/>
            <person name="Bisseling T."/>
            <person name="Choisne N."/>
            <person name="Couloux A."/>
            <person name="Denny R."/>
            <person name="Deshpande S."/>
            <person name="Dai X."/>
            <person name="Doyle J.J."/>
            <person name="Dudez A.M."/>
            <person name="Farmer A.D."/>
            <person name="Fouteau S."/>
            <person name="Franken C."/>
            <person name="Gibelin C."/>
            <person name="Gish J."/>
            <person name="Goldstein S."/>
            <person name="Gonzalez A.J."/>
            <person name="Green P.J."/>
            <person name="Hallab A."/>
            <person name="Hartog M."/>
            <person name="Hua A."/>
            <person name="Humphray S.J."/>
            <person name="Jeong D.H."/>
            <person name="Jing Y."/>
            <person name="Jocker A."/>
            <person name="Kenton S.M."/>
            <person name="Kim D.J."/>
            <person name="Klee K."/>
            <person name="Lai H."/>
            <person name="Lang C."/>
            <person name="Lin S."/>
            <person name="Macmil S.L."/>
            <person name="Magdelenat G."/>
            <person name="Matthews L."/>
            <person name="McCorrison J."/>
            <person name="Monaghan E.L."/>
            <person name="Mun J.H."/>
            <person name="Najar F.Z."/>
            <person name="Nicholson C."/>
            <person name="Noirot C."/>
            <person name="O'Bleness M."/>
            <person name="Paule C.R."/>
            <person name="Poulain J."/>
            <person name="Prion F."/>
            <person name="Qin B."/>
            <person name="Qu C."/>
            <person name="Retzel E.F."/>
            <person name="Riddle C."/>
            <person name="Sallet E."/>
            <person name="Samain S."/>
            <person name="Samson N."/>
            <person name="Sanders I."/>
            <person name="Saurat O."/>
            <person name="Scarpelli C."/>
            <person name="Schiex T."/>
            <person name="Segurens B."/>
            <person name="Severin A.J."/>
            <person name="Sherrier D.J."/>
            <person name="Shi R."/>
            <person name="Sims S."/>
            <person name="Singer S.R."/>
            <person name="Sinharoy S."/>
            <person name="Sterck L."/>
            <person name="Viollet A."/>
            <person name="Wang B.B."/>
            <person name="Wang K."/>
            <person name="Wang M."/>
            <person name="Wang X."/>
            <person name="Warfsmann J."/>
            <person name="Weissenbach J."/>
            <person name="White D.D."/>
            <person name="White J.D."/>
            <person name="Wiley G.B."/>
            <person name="Wincker P."/>
            <person name="Xing Y."/>
            <person name="Yang L."/>
            <person name="Yao Z."/>
            <person name="Ying F."/>
            <person name="Zhai J."/>
            <person name="Zhou L."/>
            <person name="Zuber A."/>
            <person name="Denarie J."/>
            <person name="Dixon R.A."/>
            <person name="May G.D."/>
            <person name="Schwartz D.C."/>
            <person name="Rogers J."/>
            <person name="Quetier F."/>
            <person name="Town C.D."/>
            <person name="Roe B.A."/>
        </authorList>
    </citation>
    <scope>NUCLEOTIDE SEQUENCE [LARGE SCALE GENOMIC DNA]</scope>
    <source>
        <strain evidence="1">A17</strain>
        <strain evidence="3 4">cv. Jemalong A17</strain>
    </source>
</reference>
<accession>A0A072V078</accession>
<name>A0A072V078_MEDTR</name>
<dbReference type="EMBL" id="CM001219">
    <property type="protein sequence ID" value="KEH35399.1"/>
    <property type="molecule type" value="Genomic_DNA"/>
</dbReference>
<dbReference type="Proteomes" id="UP000002051">
    <property type="component" value="Chromosome 3"/>
</dbReference>
<reference evidence="5" key="4">
    <citation type="journal article" date="2018" name="Nat. Plants">
        <title>Whole-genome landscape of Medicago truncatula symbiotic genes.</title>
        <authorList>
            <person name="Pecrix Y."/>
            <person name="Staton S.E."/>
            <person name="Sallet E."/>
            <person name="Lelandais-Briere C."/>
            <person name="Moreau S."/>
            <person name="Carrere S."/>
            <person name="Blein T."/>
            <person name="Jardinaud M.F."/>
            <person name="Latrasse D."/>
            <person name="Zouine M."/>
            <person name="Zahm M."/>
            <person name="Kreplak J."/>
            <person name="Mayjonade B."/>
            <person name="Satge C."/>
            <person name="Perez M."/>
            <person name="Cauet S."/>
            <person name="Marande W."/>
            <person name="Chantry-Darmon C."/>
            <person name="Lopez-Roques C."/>
            <person name="Bouchez O."/>
            <person name="Berard A."/>
            <person name="Debelle F."/>
            <person name="Munos S."/>
            <person name="Bendahmane A."/>
            <person name="Berges H."/>
            <person name="Niebel A."/>
            <person name="Buitink J."/>
            <person name="Frugier F."/>
            <person name="Benhamed M."/>
            <person name="Crespi M."/>
            <person name="Gouzy J."/>
            <person name="Gamas P."/>
        </authorList>
    </citation>
    <scope>NUCLEOTIDE SEQUENCE [LARGE SCALE GENOMIC DNA]</scope>
    <source>
        <strain evidence="5">cv. Jemalong A17</strain>
    </source>
</reference>
<evidence type="ECO:0000313" key="2">
    <source>
        <dbReference type="EMBL" id="RHN69536.1"/>
    </source>
</evidence>
<dbReference type="HOGENOM" id="CLU_3090242_0_0_1"/>
<organism evidence="1 4">
    <name type="scientific">Medicago truncatula</name>
    <name type="common">Barrel medic</name>
    <name type="synonym">Medicago tribuloides</name>
    <dbReference type="NCBI Taxonomy" id="3880"/>
    <lineage>
        <taxon>Eukaryota</taxon>
        <taxon>Viridiplantae</taxon>
        <taxon>Streptophyta</taxon>
        <taxon>Embryophyta</taxon>
        <taxon>Tracheophyta</taxon>
        <taxon>Spermatophyta</taxon>
        <taxon>Magnoliopsida</taxon>
        <taxon>eudicotyledons</taxon>
        <taxon>Gunneridae</taxon>
        <taxon>Pentapetalae</taxon>
        <taxon>rosids</taxon>
        <taxon>fabids</taxon>
        <taxon>Fabales</taxon>
        <taxon>Fabaceae</taxon>
        <taxon>Papilionoideae</taxon>
        <taxon>50 kb inversion clade</taxon>
        <taxon>NPAAA clade</taxon>
        <taxon>Hologalegina</taxon>
        <taxon>IRL clade</taxon>
        <taxon>Trifolieae</taxon>
        <taxon>Medicago</taxon>
    </lineage>
</organism>
<dbReference type="Proteomes" id="UP000265566">
    <property type="component" value="Chromosome 3"/>
</dbReference>
<proteinExistence type="predicted"/>
<evidence type="ECO:0000313" key="3">
    <source>
        <dbReference type="EnsemblPlants" id="KEH35399"/>
    </source>
</evidence>
<sequence length="52" mass="5972">MIELRICDEVPVRLKIDNKSAINLVKNPICHGKIKHIETSSIFLRIKSIRTS</sequence>
<evidence type="ECO:0000313" key="4">
    <source>
        <dbReference type="Proteomes" id="UP000002051"/>
    </source>
</evidence>
<reference evidence="2" key="5">
    <citation type="journal article" date="2018" name="Nat. Plants">
        <title>Whole-genome landscape of Medicago truncatula symbiotic genes.</title>
        <authorList>
            <person name="Pecrix Y."/>
            <person name="Gamas P."/>
            <person name="Carrere S."/>
        </authorList>
    </citation>
    <scope>NUCLEOTIDE SEQUENCE</scope>
    <source>
        <tissue evidence="2">Leaves</tissue>
    </source>
</reference>
<evidence type="ECO:0000313" key="5">
    <source>
        <dbReference type="Proteomes" id="UP000265566"/>
    </source>
</evidence>
<dbReference type="EnsemblPlants" id="KEH35399">
    <property type="protein sequence ID" value="KEH35399"/>
    <property type="gene ID" value="MTR_3g089015"/>
</dbReference>
<reference evidence="3" key="3">
    <citation type="submission" date="2015-04" db="UniProtKB">
        <authorList>
            <consortium name="EnsemblPlants"/>
        </authorList>
    </citation>
    <scope>IDENTIFICATION</scope>
    <source>
        <strain evidence="3">cv. Jemalong A17</strain>
    </source>
</reference>
<dbReference type="Gramene" id="rna18017">
    <property type="protein sequence ID" value="RHN69536.1"/>
    <property type="gene ID" value="gene18017"/>
</dbReference>
<evidence type="ECO:0000313" key="1">
    <source>
        <dbReference type="EMBL" id="KEH35399.1"/>
    </source>
</evidence>
<protein>
    <submittedName>
        <fullName evidence="1 3">Uncharacterized protein</fullName>
    </submittedName>
</protein>
<gene>
    <name evidence="1" type="ordered locus">MTR_3g089015</name>
    <name evidence="2" type="ORF">MtrunA17_Chr3g0125771</name>
</gene>
<dbReference type="AlphaFoldDB" id="A0A072V078"/>
<keyword evidence="4" id="KW-1185">Reference proteome</keyword>
<reference evidence="1 4" key="2">
    <citation type="journal article" date="2014" name="BMC Genomics">
        <title>An improved genome release (version Mt4.0) for the model legume Medicago truncatula.</title>
        <authorList>
            <person name="Tang H."/>
            <person name="Krishnakumar V."/>
            <person name="Bidwell S."/>
            <person name="Rosen B."/>
            <person name="Chan A."/>
            <person name="Zhou S."/>
            <person name="Gentzbittel L."/>
            <person name="Childs K.L."/>
            <person name="Yandell M."/>
            <person name="Gundlach H."/>
            <person name="Mayer K.F."/>
            <person name="Schwartz D.C."/>
            <person name="Town C.D."/>
        </authorList>
    </citation>
    <scope>GENOME REANNOTATION</scope>
    <source>
        <strain evidence="1">A17</strain>
        <strain evidence="3 4">cv. Jemalong A17</strain>
    </source>
</reference>
<dbReference type="EMBL" id="PSQE01000003">
    <property type="protein sequence ID" value="RHN69536.1"/>
    <property type="molecule type" value="Genomic_DNA"/>
</dbReference>